<protein>
    <submittedName>
        <fullName evidence="1">Uncharacterized protein</fullName>
    </submittedName>
</protein>
<sequence length="215" mass="24187">MRRAAGAEIRVLNGDDANRRDKPLRVLTQRQQLDFLLRFVERGGHGQIAPDIGVREVFRLGDLLARERLIEVDGCVVEREVKADVRGREQMVKRKRKQVLARVLLHKVEPTRPVQRNRNLTAHRQRAIHAMVDFAVLLAYVEHVRFADGSGVGRLATALRKEHGLVEHDVESILDGGASGDDGGVLLQVAVQIIQAFRHVQISGFLMLNNPKLLE</sequence>
<name>A0A645D186_9ZZZZ</name>
<accession>A0A645D186</accession>
<evidence type="ECO:0000313" key="1">
    <source>
        <dbReference type="EMBL" id="MPM82542.1"/>
    </source>
</evidence>
<proteinExistence type="predicted"/>
<reference evidence="1" key="1">
    <citation type="submission" date="2019-08" db="EMBL/GenBank/DDBJ databases">
        <authorList>
            <person name="Kucharzyk K."/>
            <person name="Murdoch R.W."/>
            <person name="Higgins S."/>
            <person name="Loffler F."/>
        </authorList>
    </citation>
    <scope>NUCLEOTIDE SEQUENCE</scope>
</reference>
<gene>
    <name evidence="1" type="ORF">SDC9_129603</name>
</gene>
<dbReference type="AlphaFoldDB" id="A0A645D186"/>
<dbReference type="EMBL" id="VSSQ01031594">
    <property type="protein sequence ID" value="MPM82542.1"/>
    <property type="molecule type" value="Genomic_DNA"/>
</dbReference>
<comment type="caution">
    <text evidence="1">The sequence shown here is derived from an EMBL/GenBank/DDBJ whole genome shotgun (WGS) entry which is preliminary data.</text>
</comment>
<organism evidence="1">
    <name type="scientific">bioreactor metagenome</name>
    <dbReference type="NCBI Taxonomy" id="1076179"/>
    <lineage>
        <taxon>unclassified sequences</taxon>
        <taxon>metagenomes</taxon>
        <taxon>ecological metagenomes</taxon>
    </lineage>
</organism>